<evidence type="ECO:0000313" key="2">
    <source>
        <dbReference type="Proteomes" id="UP000606786"/>
    </source>
</evidence>
<dbReference type="AlphaFoldDB" id="A0A811VEZ0"/>
<keyword evidence="2" id="KW-1185">Reference proteome</keyword>
<proteinExistence type="predicted"/>
<reference evidence="1" key="1">
    <citation type="submission" date="2020-11" db="EMBL/GenBank/DDBJ databases">
        <authorList>
            <person name="Whitehead M."/>
        </authorList>
    </citation>
    <scope>NUCLEOTIDE SEQUENCE</scope>
    <source>
        <strain evidence="1">EGII</strain>
    </source>
</reference>
<name>A0A811VEZ0_CERCA</name>
<sequence>MLSGPVVYKPVIYKQHGLQQQQEHLKVQPNSQIVPYRNFVDVNMAPEFELAPAVGRSANHSATAATKLIGQIQDAKGYHQHSKGYWHFGKPLVYPTRPLQKIFMLSSSEKALECCGSLLFKLSA</sequence>
<dbReference type="Proteomes" id="UP000606786">
    <property type="component" value="Unassembled WGS sequence"/>
</dbReference>
<dbReference type="EMBL" id="CAJHJT010000056">
    <property type="protein sequence ID" value="CAD7014445.1"/>
    <property type="molecule type" value="Genomic_DNA"/>
</dbReference>
<gene>
    <name evidence="1" type="ORF">CCAP1982_LOCUS22441</name>
</gene>
<protein>
    <submittedName>
        <fullName evidence="1">(Mediterranean fruit fly) hypothetical protein</fullName>
    </submittedName>
</protein>
<evidence type="ECO:0000313" key="1">
    <source>
        <dbReference type="EMBL" id="CAD7014445.1"/>
    </source>
</evidence>
<comment type="caution">
    <text evidence="1">The sequence shown here is derived from an EMBL/GenBank/DDBJ whole genome shotgun (WGS) entry which is preliminary data.</text>
</comment>
<accession>A0A811VEZ0</accession>
<organism evidence="1 2">
    <name type="scientific">Ceratitis capitata</name>
    <name type="common">Mediterranean fruit fly</name>
    <name type="synonym">Tephritis capitata</name>
    <dbReference type="NCBI Taxonomy" id="7213"/>
    <lineage>
        <taxon>Eukaryota</taxon>
        <taxon>Metazoa</taxon>
        <taxon>Ecdysozoa</taxon>
        <taxon>Arthropoda</taxon>
        <taxon>Hexapoda</taxon>
        <taxon>Insecta</taxon>
        <taxon>Pterygota</taxon>
        <taxon>Neoptera</taxon>
        <taxon>Endopterygota</taxon>
        <taxon>Diptera</taxon>
        <taxon>Brachycera</taxon>
        <taxon>Muscomorpha</taxon>
        <taxon>Tephritoidea</taxon>
        <taxon>Tephritidae</taxon>
        <taxon>Ceratitis</taxon>
        <taxon>Ceratitis</taxon>
    </lineage>
</organism>